<feature type="signal peptide" evidence="2">
    <location>
        <begin position="1"/>
        <end position="22"/>
    </location>
</feature>
<gene>
    <name evidence="3" type="ORF">BDZ94DRAFT_1266071</name>
</gene>
<proteinExistence type="predicted"/>
<dbReference type="Proteomes" id="UP000807353">
    <property type="component" value="Unassembled WGS sequence"/>
</dbReference>
<dbReference type="EMBL" id="MU150299">
    <property type="protein sequence ID" value="KAF9460376.1"/>
    <property type="molecule type" value="Genomic_DNA"/>
</dbReference>
<protein>
    <submittedName>
        <fullName evidence="3">Uncharacterized protein</fullName>
    </submittedName>
</protein>
<dbReference type="AlphaFoldDB" id="A0A9P5Y2S6"/>
<evidence type="ECO:0000256" key="2">
    <source>
        <dbReference type="SAM" id="SignalP"/>
    </source>
</evidence>
<evidence type="ECO:0000256" key="1">
    <source>
        <dbReference type="SAM" id="MobiDB-lite"/>
    </source>
</evidence>
<keyword evidence="2" id="KW-0732">Signal</keyword>
<feature type="chain" id="PRO_5040503723" evidence="2">
    <location>
        <begin position="23"/>
        <end position="240"/>
    </location>
</feature>
<feature type="region of interest" description="Disordered" evidence="1">
    <location>
        <begin position="180"/>
        <end position="212"/>
    </location>
</feature>
<evidence type="ECO:0000313" key="4">
    <source>
        <dbReference type="Proteomes" id="UP000807353"/>
    </source>
</evidence>
<comment type="caution">
    <text evidence="3">The sequence shown here is derived from an EMBL/GenBank/DDBJ whole genome shotgun (WGS) entry which is preliminary data.</text>
</comment>
<name>A0A9P5Y2S6_9AGAR</name>
<reference evidence="3" key="1">
    <citation type="submission" date="2020-11" db="EMBL/GenBank/DDBJ databases">
        <authorList>
            <consortium name="DOE Joint Genome Institute"/>
            <person name="Ahrendt S."/>
            <person name="Riley R."/>
            <person name="Andreopoulos W."/>
            <person name="Labutti K."/>
            <person name="Pangilinan J."/>
            <person name="Ruiz-Duenas F.J."/>
            <person name="Barrasa J.M."/>
            <person name="Sanchez-Garcia M."/>
            <person name="Camarero S."/>
            <person name="Miyauchi S."/>
            <person name="Serrano A."/>
            <person name="Linde D."/>
            <person name="Babiker R."/>
            <person name="Drula E."/>
            <person name="Ayuso-Fernandez I."/>
            <person name="Pacheco R."/>
            <person name="Padilla G."/>
            <person name="Ferreira P."/>
            <person name="Barriuso J."/>
            <person name="Kellner H."/>
            <person name="Castanera R."/>
            <person name="Alfaro M."/>
            <person name="Ramirez L."/>
            <person name="Pisabarro A.G."/>
            <person name="Kuo A."/>
            <person name="Tritt A."/>
            <person name="Lipzen A."/>
            <person name="He G."/>
            <person name="Yan M."/>
            <person name="Ng V."/>
            <person name="Cullen D."/>
            <person name="Martin F."/>
            <person name="Rosso M.-N."/>
            <person name="Henrissat B."/>
            <person name="Hibbett D."/>
            <person name="Martinez A.T."/>
            <person name="Grigoriev I.V."/>
        </authorList>
    </citation>
    <scope>NUCLEOTIDE SEQUENCE</scope>
    <source>
        <strain evidence="3">CBS 247.69</strain>
    </source>
</reference>
<accession>A0A9P5Y2S6</accession>
<keyword evidence="4" id="KW-1185">Reference proteome</keyword>
<feature type="compositionally biased region" description="Low complexity" evidence="1">
    <location>
        <begin position="184"/>
        <end position="212"/>
    </location>
</feature>
<sequence>MMLSTLSVFLSVFFTSAITVTAASLPSGVVIIVPPNSTVVTEDVAFGASFAPSIDPSTFGYSSRIQIALTYPNGTQSPSSTVHDRACSDTLPSTLGGFNLGGLNFSQRVVPDTPGVYTIDVSVRFGFPPAGSKCADGNEEFQFRNSSASFQVLPRPADASSILIGTAFGLVTQTFAQPTGAVEGGNATTTGTSGDANTTFTNGTSGSAPTTTPTGAARAVGVPVGLAAACAGGALAVSMW</sequence>
<organism evidence="3 4">
    <name type="scientific">Collybia nuda</name>
    <dbReference type="NCBI Taxonomy" id="64659"/>
    <lineage>
        <taxon>Eukaryota</taxon>
        <taxon>Fungi</taxon>
        <taxon>Dikarya</taxon>
        <taxon>Basidiomycota</taxon>
        <taxon>Agaricomycotina</taxon>
        <taxon>Agaricomycetes</taxon>
        <taxon>Agaricomycetidae</taxon>
        <taxon>Agaricales</taxon>
        <taxon>Tricholomatineae</taxon>
        <taxon>Clitocybaceae</taxon>
        <taxon>Collybia</taxon>
    </lineage>
</organism>
<evidence type="ECO:0000313" key="3">
    <source>
        <dbReference type="EMBL" id="KAF9460376.1"/>
    </source>
</evidence>